<sequence>MNVGFAVAASVLVGLGAIIHLYIFVLESIRWSRPSTWRTFGVGSQADADTVKPMAFNQGFYNLFLAIGVAVGIVLFWAGMPEAGAALIFLAAGSMVGAALVLIASSPKLARPALIQGLAPLLGIVSLVIALTTA</sequence>
<dbReference type="RefSeq" id="WP_322134530.1">
    <property type="nucleotide sequence ID" value="NZ_CP085036.1"/>
</dbReference>
<dbReference type="PANTHER" id="PTHR38446">
    <property type="entry name" value="BLL0914 PROTEIN"/>
    <property type="match status" value="1"/>
</dbReference>
<keyword evidence="3" id="KW-1185">Reference proteome</keyword>
<protein>
    <submittedName>
        <fullName evidence="2">Membrane protein</fullName>
    </submittedName>
</protein>
<comment type="caution">
    <text evidence="2">The sequence shown here is derived from an EMBL/GenBank/DDBJ whole genome shotgun (WGS) entry which is preliminary data.</text>
</comment>
<evidence type="ECO:0000313" key="2">
    <source>
        <dbReference type="EMBL" id="MDH6182245.1"/>
    </source>
</evidence>
<keyword evidence="1" id="KW-0472">Membrane</keyword>
<evidence type="ECO:0000256" key="1">
    <source>
        <dbReference type="SAM" id="Phobius"/>
    </source>
</evidence>
<feature type="transmembrane region" description="Helical" evidence="1">
    <location>
        <begin position="6"/>
        <end position="25"/>
    </location>
</feature>
<keyword evidence="1" id="KW-0812">Transmembrane</keyword>
<keyword evidence="1" id="KW-1133">Transmembrane helix</keyword>
<feature type="transmembrane region" description="Helical" evidence="1">
    <location>
        <begin position="84"/>
        <end position="104"/>
    </location>
</feature>
<feature type="transmembrane region" description="Helical" evidence="1">
    <location>
        <begin position="60"/>
        <end position="78"/>
    </location>
</feature>
<feature type="transmembrane region" description="Helical" evidence="1">
    <location>
        <begin position="113"/>
        <end position="132"/>
    </location>
</feature>
<dbReference type="PANTHER" id="PTHR38446:SF1">
    <property type="entry name" value="BLL0914 PROTEIN"/>
    <property type="match status" value="1"/>
</dbReference>
<dbReference type="Pfam" id="PF06993">
    <property type="entry name" value="DUF1304"/>
    <property type="match status" value="1"/>
</dbReference>
<organism evidence="2 3">
    <name type="scientific">Antiquaquibacter oligotrophicus</name>
    <dbReference type="NCBI Taxonomy" id="2880260"/>
    <lineage>
        <taxon>Bacteria</taxon>
        <taxon>Bacillati</taxon>
        <taxon>Actinomycetota</taxon>
        <taxon>Actinomycetes</taxon>
        <taxon>Micrococcales</taxon>
        <taxon>Microbacteriaceae</taxon>
        <taxon>Antiquaquibacter</taxon>
    </lineage>
</organism>
<dbReference type="EMBL" id="JARXVQ010000001">
    <property type="protein sequence ID" value="MDH6182245.1"/>
    <property type="molecule type" value="Genomic_DNA"/>
</dbReference>
<name>A0ABT6KR42_9MICO</name>
<evidence type="ECO:0000313" key="3">
    <source>
        <dbReference type="Proteomes" id="UP001160142"/>
    </source>
</evidence>
<dbReference type="InterPro" id="IPR009732">
    <property type="entry name" value="DUF1304"/>
</dbReference>
<gene>
    <name evidence="2" type="ORF">M2152_002427</name>
</gene>
<reference evidence="2 3" key="1">
    <citation type="submission" date="2023-04" db="EMBL/GenBank/DDBJ databases">
        <title>Genome Encyclopedia of Bacteria and Archaea VI: Functional Genomics of Type Strains.</title>
        <authorList>
            <person name="Whitman W."/>
        </authorList>
    </citation>
    <scope>NUCLEOTIDE SEQUENCE [LARGE SCALE GENOMIC DNA]</scope>
    <source>
        <strain evidence="2 3">SG_E_30_P1</strain>
    </source>
</reference>
<accession>A0ABT6KR42</accession>
<proteinExistence type="predicted"/>
<dbReference type="Proteomes" id="UP001160142">
    <property type="component" value="Unassembled WGS sequence"/>
</dbReference>